<dbReference type="Gene3D" id="1.10.10.10">
    <property type="entry name" value="Winged helix-like DNA-binding domain superfamily/Winged helix DNA-binding domain"/>
    <property type="match status" value="1"/>
</dbReference>
<dbReference type="GO" id="GO:0003700">
    <property type="term" value="F:DNA-binding transcription factor activity"/>
    <property type="evidence" value="ECO:0007669"/>
    <property type="project" value="InterPro"/>
</dbReference>
<dbReference type="InterPro" id="IPR011711">
    <property type="entry name" value="GntR_C"/>
</dbReference>
<dbReference type="SUPFAM" id="SSF46785">
    <property type="entry name" value="Winged helix' DNA-binding domain"/>
    <property type="match status" value="1"/>
</dbReference>
<proteinExistence type="predicted"/>
<evidence type="ECO:0000256" key="1">
    <source>
        <dbReference type="ARBA" id="ARBA00023015"/>
    </source>
</evidence>
<sequence>MQVSGAIGDCVMNAQSESVTSRLARLSLDATPGMRGAGLSDAVFAALRHGLRSGIFQPGDRLREEEIAEHFHVSRTPVRDALRRLLERRLLEVSGGRGLMVRRLDQSEIFELYQMREIMEGTASRFAAQNATPAEIAHLRDLQAAFETAQTAAEWRSLNKQFHDTIAAAVRNRYFHAPLEELQDFLALLGPTTFSVPGRANPAAAEHRRILEAIAARDADAAEAATRDHIRSAFAARLKILQAGN</sequence>
<evidence type="ECO:0000259" key="4">
    <source>
        <dbReference type="PROSITE" id="PS50949"/>
    </source>
</evidence>
<dbReference type="InterPro" id="IPR036390">
    <property type="entry name" value="WH_DNA-bd_sf"/>
</dbReference>
<dbReference type="AlphaFoldDB" id="A0A644VF72"/>
<gene>
    <name evidence="5" type="primary">mcbR_1</name>
    <name evidence="5" type="ORF">SDC9_36099</name>
</gene>
<dbReference type="SUPFAM" id="SSF48008">
    <property type="entry name" value="GntR ligand-binding domain-like"/>
    <property type="match status" value="1"/>
</dbReference>
<dbReference type="PANTHER" id="PTHR43537">
    <property type="entry name" value="TRANSCRIPTIONAL REGULATOR, GNTR FAMILY"/>
    <property type="match status" value="1"/>
</dbReference>
<name>A0A644VF72_9ZZZZ</name>
<keyword evidence="2" id="KW-0238">DNA-binding</keyword>
<accession>A0A644VF72</accession>
<dbReference type="InterPro" id="IPR036388">
    <property type="entry name" value="WH-like_DNA-bd_sf"/>
</dbReference>
<dbReference type="InterPro" id="IPR000524">
    <property type="entry name" value="Tscrpt_reg_HTH_GntR"/>
</dbReference>
<protein>
    <submittedName>
        <fullName evidence="5">HTH-type transcriptional regulator McbR</fullName>
    </submittedName>
</protein>
<dbReference type="SMART" id="SM00895">
    <property type="entry name" value="FCD"/>
    <property type="match status" value="1"/>
</dbReference>
<dbReference type="InterPro" id="IPR008920">
    <property type="entry name" value="TF_FadR/GntR_C"/>
</dbReference>
<feature type="domain" description="HTH gntR-type" evidence="4">
    <location>
        <begin position="37"/>
        <end position="104"/>
    </location>
</feature>
<comment type="caution">
    <text evidence="5">The sequence shown here is derived from an EMBL/GenBank/DDBJ whole genome shotgun (WGS) entry which is preliminary data.</text>
</comment>
<organism evidence="5">
    <name type="scientific">bioreactor metagenome</name>
    <dbReference type="NCBI Taxonomy" id="1076179"/>
    <lineage>
        <taxon>unclassified sequences</taxon>
        <taxon>metagenomes</taxon>
        <taxon>ecological metagenomes</taxon>
    </lineage>
</organism>
<dbReference type="SMART" id="SM00345">
    <property type="entry name" value="HTH_GNTR"/>
    <property type="match status" value="1"/>
</dbReference>
<dbReference type="Pfam" id="PF07729">
    <property type="entry name" value="FCD"/>
    <property type="match status" value="1"/>
</dbReference>
<evidence type="ECO:0000256" key="2">
    <source>
        <dbReference type="ARBA" id="ARBA00023125"/>
    </source>
</evidence>
<dbReference type="GO" id="GO:0003677">
    <property type="term" value="F:DNA binding"/>
    <property type="evidence" value="ECO:0007669"/>
    <property type="project" value="UniProtKB-KW"/>
</dbReference>
<dbReference type="PROSITE" id="PS50949">
    <property type="entry name" value="HTH_GNTR"/>
    <property type="match status" value="1"/>
</dbReference>
<dbReference type="Gene3D" id="1.20.120.530">
    <property type="entry name" value="GntR ligand-binding domain-like"/>
    <property type="match status" value="1"/>
</dbReference>
<reference evidence="5" key="1">
    <citation type="submission" date="2019-08" db="EMBL/GenBank/DDBJ databases">
        <authorList>
            <person name="Kucharzyk K."/>
            <person name="Murdoch R.W."/>
            <person name="Higgins S."/>
            <person name="Loffler F."/>
        </authorList>
    </citation>
    <scope>NUCLEOTIDE SEQUENCE</scope>
</reference>
<keyword evidence="3" id="KW-0804">Transcription</keyword>
<evidence type="ECO:0000313" key="5">
    <source>
        <dbReference type="EMBL" id="MPL90054.1"/>
    </source>
</evidence>
<keyword evidence="1" id="KW-0805">Transcription regulation</keyword>
<dbReference type="EMBL" id="VSSQ01000293">
    <property type="protein sequence ID" value="MPL90054.1"/>
    <property type="molecule type" value="Genomic_DNA"/>
</dbReference>
<evidence type="ECO:0000256" key="3">
    <source>
        <dbReference type="ARBA" id="ARBA00023163"/>
    </source>
</evidence>
<dbReference type="PANTHER" id="PTHR43537:SF49">
    <property type="entry name" value="TRANSCRIPTIONAL REGULATORY PROTEIN"/>
    <property type="match status" value="1"/>
</dbReference>
<dbReference type="Pfam" id="PF00392">
    <property type="entry name" value="GntR"/>
    <property type="match status" value="1"/>
</dbReference>